<protein>
    <recommendedName>
        <fullName evidence="1">Small ribosomal subunit protein mS35 mitochondrial conserved domain-containing protein</fullName>
    </recommendedName>
</protein>
<gene>
    <name evidence="2" type="ORF">BABINDRAFT_161082</name>
</gene>
<proteinExistence type="predicted"/>
<name>A0A1E3QQX5_9ASCO</name>
<organism evidence="2 3">
    <name type="scientific">Babjeviella inositovora NRRL Y-12698</name>
    <dbReference type="NCBI Taxonomy" id="984486"/>
    <lineage>
        <taxon>Eukaryota</taxon>
        <taxon>Fungi</taxon>
        <taxon>Dikarya</taxon>
        <taxon>Ascomycota</taxon>
        <taxon>Saccharomycotina</taxon>
        <taxon>Pichiomycetes</taxon>
        <taxon>Serinales incertae sedis</taxon>
        <taxon>Babjeviella</taxon>
    </lineage>
</organism>
<dbReference type="RefSeq" id="XP_018985417.1">
    <property type="nucleotide sequence ID" value="XM_019128642.1"/>
</dbReference>
<dbReference type="GO" id="GO:0005763">
    <property type="term" value="C:mitochondrial small ribosomal subunit"/>
    <property type="evidence" value="ECO:0007669"/>
    <property type="project" value="EnsemblFungi"/>
</dbReference>
<feature type="domain" description="Small ribosomal subunit protein mS35 mitochondrial conserved" evidence="1">
    <location>
        <begin position="193"/>
        <end position="324"/>
    </location>
</feature>
<dbReference type="STRING" id="984486.A0A1E3QQX5"/>
<dbReference type="InterPro" id="IPR019349">
    <property type="entry name" value="Ribosomal_mS35_mit"/>
</dbReference>
<dbReference type="Proteomes" id="UP000094336">
    <property type="component" value="Unassembled WGS sequence"/>
</dbReference>
<dbReference type="InterPro" id="IPR039848">
    <property type="entry name" value="Ribosomal_mS35_mt"/>
</dbReference>
<dbReference type="PANTHER" id="PTHR13490">
    <property type="entry name" value="MITOCHONDRIAL 28S RIBOSOMAL PROTEIN S28"/>
    <property type="match status" value="1"/>
</dbReference>
<sequence>MLRLSKPIIGTAKPSQAIRFRTRTSKVPVTDPGRHNPYLRKLQEARAQPIVVKKPEIDTSALWHNPSQWLSQKCTAEQILNFTQQRRTLLGKDFKHNKAEFEALLTTSDYTGLTKDHIRIQYYQGDKALQRLLGAPKAIKNARDFEAHVYNPVTIRRDYDSHEKRKIFDHRDVRHLNRAAAYELPKLALYRQEFQPPNPVEKPLKFKFISMMARPQDAHNRKVVLTCKVENLKLSAESSHKLKLLAGVRYDRRTDELKMSCTNHEEPAQNVRYLVQIFDNLLAEAKDLSKDSFSDIPLDDRHIRAKESKQKKRLCDFVFPEEWKRPQDAPVQMECEFVPKRLLELIH</sequence>
<dbReference type="GO" id="GO:0003735">
    <property type="term" value="F:structural constituent of ribosome"/>
    <property type="evidence" value="ECO:0007669"/>
    <property type="project" value="EnsemblFungi"/>
</dbReference>
<dbReference type="Pfam" id="PF10213">
    <property type="entry name" value="MRP-S28"/>
    <property type="match status" value="1"/>
</dbReference>
<dbReference type="PANTHER" id="PTHR13490:SF0">
    <property type="entry name" value="SMALL RIBOSOMAL SUBUNIT PROTEIN MS35"/>
    <property type="match status" value="1"/>
</dbReference>
<dbReference type="AlphaFoldDB" id="A0A1E3QQX5"/>
<accession>A0A1E3QQX5</accession>
<reference evidence="3" key="1">
    <citation type="submission" date="2016-05" db="EMBL/GenBank/DDBJ databases">
        <title>Comparative genomics of biotechnologically important yeasts.</title>
        <authorList>
            <consortium name="DOE Joint Genome Institute"/>
            <person name="Riley R."/>
            <person name="Haridas S."/>
            <person name="Wolfe K.H."/>
            <person name="Lopes M.R."/>
            <person name="Hittinger C.T."/>
            <person name="Goker M."/>
            <person name="Salamov A."/>
            <person name="Wisecaver J."/>
            <person name="Long T.M."/>
            <person name="Aerts A.L."/>
            <person name="Barry K."/>
            <person name="Choi C."/>
            <person name="Clum A."/>
            <person name="Coughlan A.Y."/>
            <person name="Deshpande S."/>
            <person name="Douglass A.P."/>
            <person name="Hanson S.J."/>
            <person name="Klenk H.-P."/>
            <person name="Labutti K."/>
            <person name="Lapidus A."/>
            <person name="Lindquist E."/>
            <person name="Lipzen A."/>
            <person name="Meier-Kolthoff J.P."/>
            <person name="Ohm R.A."/>
            <person name="Otillar R.P."/>
            <person name="Pangilinan J."/>
            <person name="Peng Y."/>
            <person name="Rokas A."/>
            <person name="Rosa C.A."/>
            <person name="Scheuner C."/>
            <person name="Sibirny A.A."/>
            <person name="Slot J.C."/>
            <person name="Stielow J.B."/>
            <person name="Sun H."/>
            <person name="Kurtzman C.P."/>
            <person name="Blackwell M."/>
            <person name="Grigoriev I.V."/>
            <person name="Jeffries T.W."/>
        </authorList>
    </citation>
    <scope>NUCLEOTIDE SEQUENCE [LARGE SCALE GENOMIC DNA]</scope>
    <source>
        <strain evidence="3">NRRL Y-12698</strain>
    </source>
</reference>
<dbReference type="GO" id="GO:0032543">
    <property type="term" value="P:mitochondrial translation"/>
    <property type="evidence" value="ECO:0007669"/>
    <property type="project" value="InterPro"/>
</dbReference>
<evidence type="ECO:0000313" key="3">
    <source>
        <dbReference type="Proteomes" id="UP000094336"/>
    </source>
</evidence>
<dbReference type="OrthoDB" id="283424at2759"/>
<dbReference type="EMBL" id="KV454430">
    <property type="protein sequence ID" value="ODQ80089.1"/>
    <property type="molecule type" value="Genomic_DNA"/>
</dbReference>
<keyword evidence="3" id="KW-1185">Reference proteome</keyword>
<evidence type="ECO:0000259" key="1">
    <source>
        <dbReference type="Pfam" id="PF10213"/>
    </source>
</evidence>
<dbReference type="GeneID" id="30146495"/>
<evidence type="ECO:0000313" key="2">
    <source>
        <dbReference type="EMBL" id="ODQ80089.1"/>
    </source>
</evidence>